<gene>
    <name evidence="1" type="ORF">QOZ84_01935</name>
</gene>
<evidence type="ECO:0000313" key="2">
    <source>
        <dbReference type="Proteomes" id="UP001301012"/>
    </source>
</evidence>
<proteinExistence type="predicted"/>
<sequence length="104" mass="12437">MIRISRQERYFDSLRSYKIYIDDIYCGDIRNGEIKEFDIENGEHLIYLKIDWCRSKKSNFVVNNNELLEFNCGNSMNGLKCLFSLIYVTFLKNSYLFIQPNNNI</sequence>
<accession>A0ABT7E5T3</accession>
<dbReference type="EMBL" id="JASKYM010000001">
    <property type="protein sequence ID" value="MDK2562293.1"/>
    <property type="molecule type" value="Genomic_DNA"/>
</dbReference>
<dbReference type="Proteomes" id="UP001301012">
    <property type="component" value="Unassembled WGS sequence"/>
</dbReference>
<evidence type="ECO:0000313" key="1">
    <source>
        <dbReference type="EMBL" id="MDK2562293.1"/>
    </source>
</evidence>
<comment type="caution">
    <text evidence="1">The sequence shown here is derived from an EMBL/GenBank/DDBJ whole genome shotgun (WGS) entry which is preliminary data.</text>
</comment>
<organism evidence="1 2">
    <name type="scientific">Romboutsia sedimentorum</name>
    <dbReference type="NCBI Taxonomy" id="1368474"/>
    <lineage>
        <taxon>Bacteria</taxon>
        <taxon>Bacillati</taxon>
        <taxon>Bacillota</taxon>
        <taxon>Clostridia</taxon>
        <taxon>Peptostreptococcales</taxon>
        <taxon>Peptostreptococcaceae</taxon>
        <taxon>Romboutsia</taxon>
    </lineage>
</organism>
<dbReference type="RefSeq" id="WP_284131274.1">
    <property type="nucleotide sequence ID" value="NZ_JASKYM010000001.1"/>
</dbReference>
<evidence type="ECO:0008006" key="3">
    <source>
        <dbReference type="Google" id="ProtNLM"/>
    </source>
</evidence>
<name>A0ABT7E5T3_9FIRM</name>
<protein>
    <recommendedName>
        <fullName evidence="3">DUF4397 domain-containing protein</fullName>
    </recommendedName>
</protein>
<reference evidence="1 2" key="1">
    <citation type="submission" date="2023-05" db="EMBL/GenBank/DDBJ databases">
        <title>Rombocin, a short stable natural nisin variant, displays selective antimicrobial activity against Listeria monocytogenes and employs dual mode of action to kill target bacterial strains.</title>
        <authorList>
            <person name="Wambui J."/>
            <person name="Stephan R."/>
            <person name="Kuipers O.P."/>
        </authorList>
    </citation>
    <scope>NUCLEOTIDE SEQUENCE [LARGE SCALE GENOMIC DNA]</scope>
    <source>
        <strain evidence="1 2">RC002</strain>
    </source>
</reference>
<keyword evidence="2" id="KW-1185">Reference proteome</keyword>